<evidence type="ECO:0000256" key="1">
    <source>
        <dbReference type="ARBA" id="ARBA00023125"/>
    </source>
</evidence>
<dbReference type="Pfam" id="PF00589">
    <property type="entry name" value="Phage_integrase"/>
    <property type="match status" value="1"/>
</dbReference>
<organism evidence="5 6">
    <name type="scientific">Rhodopseudomonas palustris</name>
    <dbReference type="NCBI Taxonomy" id="1076"/>
    <lineage>
        <taxon>Bacteria</taxon>
        <taxon>Pseudomonadati</taxon>
        <taxon>Pseudomonadota</taxon>
        <taxon>Alphaproteobacteria</taxon>
        <taxon>Hyphomicrobiales</taxon>
        <taxon>Nitrobacteraceae</taxon>
        <taxon>Rhodopseudomonas</taxon>
    </lineage>
</organism>
<dbReference type="OrthoDB" id="7873969at2"/>
<reference evidence="5 6" key="1">
    <citation type="submission" date="2018-09" db="EMBL/GenBank/DDBJ databases">
        <title>Draft genome sequence of Rhodopseudomonas palustris 2.1.18.</title>
        <authorList>
            <person name="Robertson S.L."/>
            <person name="Meyer T.E."/>
            <person name="Kyndt J.A."/>
        </authorList>
    </citation>
    <scope>NUCLEOTIDE SEQUENCE [LARGE SCALE GENOMIC DNA]</scope>
    <source>
        <strain evidence="5 6">2.1.18</strain>
    </source>
</reference>
<dbReference type="InterPro" id="IPR010998">
    <property type="entry name" value="Integrase_recombinase_N"/>
</dbReference>
<evidence type="ECO:0000256" key="3">
    <source>
        <dbReference type="SAM" id="MobiDB-lite"/>
    </source>
</evidence>
<dbReference type="GO" id="GO:0015074">
    <property type="term" value="P:DNA integration"/>
    <property type="evidence" value="ECO:0007669"/>
    <property type="project" value="InterPro"/>
</dbReference>
<name>A0A418V195_RHOPL</name>
<comment type="caution">
    <text evidence="5">The sequence shown here is derived from an EMBL/GenBank/DDBJ whole genome shotgun (WGS) entry which is preliminary data.</text>
</comment>
<evidence type="ECO:0000313" key="5">
    <source>
        <dbReference type="EMBL" id="RJF69611.1"/>
    </source>
</evidence>
<dbReference type="Gene3D" id="1.10.443.10">
    <property type="entry name" value="Intergrase catalytic core"/>
    <property type="match status" value="1"/>
</dbReference>
<evidence type="ECO:0000259" key="4">
    <source>
        <dbReference type="PROSITE" id="PS51898"/>
    </source>
</evidence>
<dbReference type="InterPro" id="IPR011010">
    <property type="entry name" value="DNA_brk_join_enz"/>
</dbReference>
<dbReference type="EMBL" id="QYYD01000022">
    <property type="protein sequence ID" value="RJF69611.1"/>
    <property type="molecule type" value="Genomic_DNA"/>
</dbReference>
<evidence type="ECO:0000256" key="2">
    <source>
        <dbReference type="ARBA" id="ARBA00023172"/>
    </source>
</evidence>
<keyword evidence="2" id="KW-0233">DNA recombination</keyword>
<evidence type="ECO:0000313" key="6">
    <source>
        <dbReference type="Proteomes" id="UP000285523"/>
    </source>
</evidence>
<dbReference type="AlphaFoldDB" id="A0A418V195"/>
<sequence>MGFRAVKRKNPKHVHEYTDRHGKARYYLRRPGLPKVALSGLPWSPEFMTAYESAMAGEVRRPPIGASRTLPGTVNAAIVSYYQSGAFGSLAASTRQSRRAILERFREKCGPLQLKAMPTAALQRIMDGFSPLAARNWKKALRGFVDHCIANQFLQRDPLAGVKLAKTKKSSGFHTWTVDEVAQYRAHHASGTKARLAMELLLQTGHARVDVVRMGRQHTKSGKLSMRRQKTGVQFDIPLLPELVSELDLQPKSDQLAFLTNAKGEPFTPAGFGNWFRSRCDQAGLPQCSAHGLRKAAAVYHALHGATAPELMAWFGWKTIGEAQRYIEEANRIKLAESAGAKLISRTAVGSPADPVSQNQTQAIEKAKAR</sequence>
<dbReference type="GO" id="GO:0003677">
    <property type="term" value="F:DNA binding"/>
    <property type="evidence" value="ECO:0007669"/>
    <property type="project" value="UniProtKB-KW"/>
</dbReference>
<proteinExistence type="predicted"/>
<protein>
    <recommendedName>
        <fullName evidence="4">Tyr recombinase domain-containing protein</fullName>
    </recommendedName>
</protein>
<dbReference type="PROSITE" id="PS51898">
    <property type="entry name" value="TYR_RECOMBINASE"/>
    <property type="match status" value="1"/>
</dbReference>
<keyword evidence="1" id="KW-0238">DNA-binding</keyword>
<dbReference type="InterPro" id="IPR013762">
    <property type="entry name" value="Integrase-like_cat_sf"/>
</dbReference>
<gene>
    <name evidence="5" type="ORF">D4Q52_19860</name>
</gene>
<dbReference type="SUPFAM" id="SSF56349">
    <property type="entry name" value="DNA breaking-rejoining enzymes"/>
    <property type="match status" value="1"/>
</dbReference>
<accession>A0A418V195</accession>
<feature type="domain" description="Tyr recombinase" evidence="4">
    <location>
        <begin position="171"/>
        <end position="340"/>
    </location>
</feature>
<dbReference type="Proteomes" id="UP000285523">
    <property type="component" value="Unassembled WGS sequence"/>
</dbReference>
<feature type="region of interest" description="Disordered" evidence="3">
    <location>
        <begin position="349"/>
        <end position="370"/>
    </location>
</feature>
<dbReference type="GO" id="GO:0006310">
    <property type="term" value="P:DNA recombination"/>
    <property type="evidence" value="ECO:0007669"/>
    <property type="project" value="UniProtKB-KW"/>
</dbReference>
<dbReference type="Gene3D" id="1.10.150.130">
    <property type="match status" value="1"/>
</dbReference>
<dbReference type="InterPro" id="IPR002104">
    <property type="entry name" value="Integrase_catalytic"/>
</dbReference>